<accession>A0A6G0TM06</accession>
<keyword evidence="2" id="KW-1185">Reference proteome</keyword>
<evidence type="ECO:0000313" key="2">
    <source>
        <dbReference type="Proteomes" id="UP000475862"/>
    </source>
</evidence>
<organism evidence="1 2">
    <name type="scientific">Aphis glycines</name>
    <name type="common">Soybean aphid</name>
    <dbReference type="NCBI Taxonomy" id="307491"/>
    <lineage>
        <taxon>Eukaryota</taxon>
        <taxon>Metazoa</taxon>
        <taxon>Ecdysozoa</taxon>
        <taxon>Arthropoda</taxon>
        <taxon>Hexapoda</taxon>
        <taxon>Insecta</taxon>
        <taxon>Pterygota</taxon>
        <taxon>Neoptera</taxon>
        <taxon>Paraneoptera</taxon>
        <taxon>Hemiptera</taxon>
        <taxon>Sternorrhyncha</taxon>
        <taxon>Aphidomorpha</taxon>
        <taxon>Aphidoidea</taxon>
        <taxon>Aphididae</taxon>
        <taxon>Aphidini</taxon>
        <taxon>Aphis</taxon>
        <taxon>Aphis</taxon>
    </lineage>
</organism>
<name>A0A6G0TM06_APHGL</name>
<dbReference type="EMBL" id="VYZN01000025">
    <property type="protein sequence ID" value="KAE9535532.1"/>
    <property type="molecule type" value="Genomic_DNA"/>
</dbReference>
<sequence>MRLVTTNKTKLHYIYTVKSVYLGHLIKKTNWHNLERIRVVVSRNCDILILYFFHNLYDIFIFKYMIFSNFLRHYDEVYYKNLQYFSFHYAKQLEIHNPIQVCKFIPPLSFRRYTIFGGDLFSLNPNPSNSCSINFLCFNGLRTSKTIKINEHVRATAITCLPRPLPSFAPSIIPASPVLATSKPSPVPPPPPLGVMSSRRSLAIRAFSKPKCPALLTSASMAEILSSIVDMFKNYFNLEHEY</sequence>
<comment type="caution">
    <text evidence="1">The sequence shown here is derived from an EMBL/GenBank/DDBJ whole genome shotgun (WGS) entry which is preliminary data.</text>
</comment>
<dbReference type="Proteomes" id="UP000475862">
    <property type="component" value="Unassembled WGS sequence"/>
</dbReference>
<gene>
    <name evidence="1" type="ORF">AGLY_007433</name>
</gene>
<evidence type="ECO:0000313" key="1">
    <source>
        <dbReference type="EMBL" id="KAE9535532.1"/>
    </source>
</evidence>
<dbReference type="AlphaFoldDB" id="A0A6G0TM06"/>
<protein>
    <submittedName>
        <fullName evidence="1">Uncharacterized protein</fullName>
    </submittedName>
</protein>
<proteinExistence type="predicted"/>
<reference evidence="1 2" key="1">
    <citation type="submission" date="2019-08" db="EMBL/GenBank/DDBJ databases">
        <title>The genome of the soybean aphid Biotype 1, its phylome, world population structure and adaptation to the North American continent.</title>
        <authorList>
            <person name="Giordano R."/>
            <person name="Donthu R.K."/>
            <person name="Hernandez A.G."/>
            <person name="Wright C.L."/>
            <person name="Zimin A.V."/>
        </authorList>
    </citation>
    <scope>NUCLEOTIDE SEQUENCE [LARGE SCALE GENOMIC DNA]</scope>
    <source>
        <tissue evidence="1">Whole aphids</tissue>
    </source>
</reference>